<name>A0ABV8ISP0_9ACTN</name>
<accession>A0ABV8ISP0</accession>
<feature type="region of interest" description="Disordered" evidence="1">
    <location>
        <begin position="92"/>
        <end position="112"/>
    </location>
</feature>
<sequence length="299" mass="30850">MTGAEFEGVDFDLLADYVGGALDGTPDEERVASLVATDETWRAAYEALEPGVIAVGAVLRELEPEPMPDDLAARLDAMFRVPVSTDTLVSAPADSTAAAVPDTSPTESAEPVPAKVVDLDKARRRRRWAAPIAVAAGAVAFAALGVNSFLTSDAAEDTAAGSGLSEAAPMADRPVSGEMARSGIDYTESTLAQAAAGQMRTAAGSVDSPQVAGQADLYQAGRLDRLSAPDALAACVQEITRENGGGVLAVEFTDYARFEGNPALIVRFSAANGTWVWAVGPECGTPGAGADELKRLPVR</sequence>
<gene>
    <name evidence="3" type="ORF">ACFO0C_13730</name>
</gene>
<dbReference type="EMBL" id="JBHSBL010000014">
    <property type="protein sequence ID" value="MFC4065997.1"/>
    <property type="molecule type" value="Genomic_DNA"/>
</dbReference>
<evidence type="ECO:0000313" key="4">
    <source>
        <dbReference type="Proteomes" id="UP001595867"/>
    </source>
</evidence>
<dbReference type="RefSeq" id="WP_378066980.1">
    <property type="nucleotide sequence ID" value="NZ_JBHSBL010000014.1"/>
</dbReference>
<dbReference type="Proteomes" id="UP001595867">
    <property type="component" value="Unassembled WGS sequence"/>
</dbReference>
<evidence type="ECO:0000256" key="1">
    <source>
        <dbReference type="SAM" id="MobiDB-lite"/>
    </source>
</evidence>
<protein>
    <recommendedName>
        <fullName evidence="5">Anti-sigma factor</fullName>
    </recommendedName>
</protein>
<organism evidence="3 4">
    <name type="scientific">Actinoplanes subglobosus</name>
    <dbReference type="NCBI Taxonomy" id="1547892"/>
    <lineage>
        <taxon>Bacteria</taxon>
        <taxon>Bacillati</taxon>
        <taxon>Actinomycetota</taxon>
        <taxon>Actinomycetes</taxon>
        <taxon>Micromonosporales</taxon>
        <taxon>Micromonosporaceae</taxon>
        <taxon>Actinoplanes</taxon>
    </lineage>
</organism>
<keyword evidence="4" id="KW-1185">Reference proteome</keyword>
<reference evidence="4" key="1">
    <citation type="journal article" date="2019" name="Int. J. Syst. Evol. Microbiol.">
        <title>The Global Catalogue of Microorganisms (GCM) 10K type strain sequencing project: providing services to taxonomists for standard genome sequencing and annotation.</title>
        <authorList>
            <consortium name="The Broad Institute Genomics Platform"/>
            <consortium name="The Broad Institute Genome Sequencing Center for Infectious Disease"/>
            <person name="Wu L."/>
            <person name="Ma J."/>
        </authorList>
    </citation>
    <scope>NUCLEOTIDE SEQUENCE [LARGE SCALE GENOMIC DNA]</scope>
    <source>
        <strain evidence="4">TBRC 5832</strain>
    </source>
</reference>
<keyword evidence="2" id="KW-0472">Membrane</keyword>
<keyword evidence="2" id="KW-1133">Transmembrane helix</keyword>
<keyword evidence="2" id="KW-0812">Transmembrane</keyword>
<evidence type="ECO:0000313" key="3">
    <source>
        <dbReference type="EMBL" id="MFC4065997.1"/>
    </source>
</evidence>
<evidence type="ECO:0000256" key="2">
    <source>
        <dbReference type="SAM" id="Phobius"/>
    </source>
</evidence>
<feature type="transmembrane region" description="Helical" evidence="2">
    <location>
        <begin position="128"/>
        <end position="150"/>
    </location>
</feature>
<proteinExistence type="predicted"/>
<comment type="caution">
    <text evidence="3">The sequence shown here is derived from an EMBL/GenBank/DDBJ whole genome shotgun (WGS) entry which is preliminary data.</text>
</comment>
<evidence type="ECO:0008006" key="5">
    <source>
        <dbReference type="Google" id="ProtNLM"/>
    </source>
</evidence>